<proteinExistence type="predicted"/>
<feature type="compositionally biased region" description="Basic and acidic residues" evidence="1">
    <location>
        <begin position="117"/>
        <end position="165"/>
    </location>
</feature>
<reference evidence="3" key="1">
    <citation type="submission" date="2024-07" db="EMBL/GenBank/DDBJ databases">
        <title>Two chromosome-level genome assemblies of Korean endemic species Abeliophyllum distichum and Forsythia ovata (Oleaceae).</title>
        <authorList>
            <person name="Jang H."/>
        </authorList>
    </citation>
    <scope>NUCLEOTIDE SEQUENCE [LARGE SCALE GENOMIC DNA]</scope>
</reference>
<dbReference type="AlphaFoldDB" id="A0ABD1WV61"/>
<organism evidence="2 3">
    <name type="scientific">Forsythia ovata</name>
    <dbReference type="NCBI Taxonomy" id="205694"/>
    <lineage>
        <taxon>Eukaryota</taxon>
        <taxon>Viridiplantae</taxon>
        <taxon>Streptophyta</taxon>
        <taxon>Embryophyta</taxon>
        <taxon>Tracheophyta</taxon>
        <taxon>Spermatophyta</taxon>
        <taxon>Magnoliopsida</taxon>
        <taxon>eudicotyledons</taxon>
        <taxon>Gunneridae</taxon>
        <taxon>Pentapetalae</taxon>
        <taxon>asterids</taxon>
        <taxon>lamiids</taxon>
        <taxon>Lamiales</taxon>
        <taxon>Oleaceae</taxon>
        <taxon>Forsythieae</taxon>
        <taxon>Forsythia</taxon>
    </lineage>
</organism>
<evidence type="ECO:0000313" key="2">
    <source>
        <dbReference type="EMBL" id="KAL2552563.1"/>
    </source>
</evidence>
<comment type="caution">
    <text evidence="2">The sequence shown here is derived from an EMBL/GenBank/DDBJ whole genome shotgun (WGS) entry which is preliminary data.</text>
</comment>
<dbReference type="Proteomes" id="UP001604277">
    <property type="component" value="Unassembled WGS sequence"/>
</dbReference>
<feature type="region of interest" description="Disordered" evidence="1">
    <location>
        <begin position="112"/>
        <end position="176"/>
    </location>
</feature>
<evidence type="ECO:0000313" key="3">
    <source>
        <dbReference type="Proteomes" id="UP001604277"/>
    </source>
</evidence>
<sequence length="222" mass="24011">MSEWMACNFWSRQPLAPVEEQSLQTYYSVVQALASDVAFTVPKLKIRRGVVVDDIPPLLPASSAPFVGISIPLASETMVSSSSFIPLAPEVTSGVPSVPFLVGPVSLSKNFRRSDKRKTATDSKEETSIPRKGIEDAGDSRRTGRGWKDPSSKVEDRVSQDREASRTPIPSPTGKYGYINIGSCRDELDPTILGKLPTPVAIAAVSVHKYWTSAYGKAADNA</sequence>
<gene>
    <name evidence="2" type="ORF">Fot_06182</name>
</gene>
<keyword evidence="3" id="KW-1185">Reference proteome</keyword>
<name>A0ABD1WV61_9LAMI</name>
<evidence type="ECO:0000256" key="1">
    <source>
        <dbReference type="SAM" id="MobiDB-lite"/>
    </source>
</evidence>
<protein>
    <submittedName>
        <fullName evidence="2">Uncharacterized protein</fullName>
    </submittedName>
</protein>
<accession>A0ABD1WV61</accession>
<dbReference type="EMBL" id="JBFOLJ010000002">
    <property type="protein sequence ID" value="KAL2552563.1"/>
    <property type="molecule type" value="Genomic_DNA"/>
</dbReference>